<organism evidence="1 2">
    <name type="scientific">Pleurodeles waltl</name>
    <name type="common">Iberian ribbed newt</name>
    <dbReference type="NCBI Taxonomy" id="8319"/>
    <lineage>
        <taxon>Eukaryota</taxon>
        <taxon>Metazoa</taxon>
        <taxon>Chordata</taxon>
        <taxon>Craniata</taxon>
        <taxon>Vertebrata</taxon>
        <taxon>Euteleostomi</taxon>
        <taxon>Amphibia</taxon>
        <taxon>Batrachia</taxon>
        <taxon>Caudata</taxon>
        <taxon>Salamandroidea</taxon>
        <taxon>Salamandridae</taxon>
        <taxon>Pleurodelinae</taxon>
        <taxon>Pleurodeles</taxon>
    </lineage>
</organism>
<reference evidence="1" key="1">
    <citation type="journal article" date="2022" name="bioRxiv">
        <title>Sequencing and chromosome-scale assembly of the giantPleurodeles waltlgenome.</title>
        <authorList>
            <person name="Brown T."/>
            <person name="Elewa A."/>
            <person name="Iarovenko S."/>
            <person name="Subramanian E."/>
            <person name="Araus A.J."/>
            <person name="Petzold A."/>
            <person name="Susuki M."/>
            <person name="Suzuki K.-i.T."/>
            <person name="Hayashi T."/>
            <person name="Toyoda A."/>
            <person name="Oliveira C."/>
            <person name="Osipova E."/>
            <person name="Leigh N.D."/>
            <person name="Simon A."/>
            <person name="Yun M.H."/>
        </authorList>
    </citation>
    <scope>NUCLEOTIDE SEQUENCE</scope>
    <source>
        <strain evidence="1">20211129_DDA</strain>
        <tissue evidence="1">Liver</tissue>
    </source>
</reference>
<proteinExistence type="predicted"/>
<dbReference type="AlphaFoldDB" id="A0AAV7S3K7"/>
<sequence>MLLTGGGIHAPGVALSTCGSLFNRYKSNDITKLPLLVDPGIALLGYVKTVPKASWNLVAWLFYWIKDEWRRAGTAGHLPGRWTCTSTSQSAVDSPIFIALCFPDR</sequence>
<protein>
    <submittedName>
        <fullName evidence="1">Uncharacterized protein</fullName>
    </submittedName>
</protein>
<dbReference type="EMBL" id="JANPWB010000008">
    <property type="protein sequence ID" value="KAJ1159591.1"/>
    <property type="molecule type" value="Genomic_DNA"/>
</dbReference>
<comment type="caution">
    <text evidence="1">The sequence shown here is derived from an EMBL/GenBank/DDBJ whole genome shotgun (WGS) entry which is preliminary data.</text>
</comment>
<evidence type="ECO:0000313" key="1">
    <source>
        <dbReference type="EMBL" id="KAJ1159591.1"/>
    </source>
</evidence>
<gene>
    <name evidence="1" type="ORF">NDU88_000098</name>
</gene>
<accession>A0AAV7S3K7</accession>
<keyword evidence="2" id="KW-1185">Reference proteome</keyword>
<evidence type="ECO:0000313" key="2">
    <source>
        <dbReference type="Proteomes" id="UP001066276"/>
    </source>
</evidence>
<dbReference type="Proteomes" id="UP001066276">
    <property type="component" value="Chromosome 4_2"/>
</dbReference>
<name>A0AAV7S3K7_PLEWA</name>